<feature type="compositionally biased region" description="Polar residues" evidence="1">
    <location>
        <begin position="749"/>
        <end position="758"/>
    </location>
</feature>
<dbReference type="InParanoid" id="A0A0G4FFS8"/>
<dbReference type="EMBL" id="CDMY01000431">
    <property type="protein sequence ID" value="CEM12037.1"/>
    <property type="molecule type" value="Genomic_DNA"/>
</dbReference>
<evidence type="ECO:0000313" key="2">
    <source>
        <dbReference type="EMBL" id="CEM12037.1"/>
    </source>
</evidence>
<sequence length="1404" mass="153814">MGNLTSVPCIPIAKDAVPFTAWSVECVEELVGYVADNEEGSFRLTKWRMLSVLGSQHLVDVNNLFTLYEPGCVSGAVNGLSVATGLLLTNRHMSVAERTRRCLAMFDWNNRGGLDAMDLAMLIRTASQAVTALTQGCLHEVTDEQVARWCALAVPDSQLPMPISGLEEWAAENEDICMFFGKLAFSQQDAEAITLASRQAEEDRAAQEAAAAAAIEEEQIQEPPDAHKEGTRLREVQQQPHMAEEGQGIVPADAEGEEVAASHDYLEGMYRIKLDADKLRASLEAANQDEKERHEVESRISAFRDALASMRATLSSHQQALPTLPAETLPTLHTLTSLHAFLLPIMDSALTHDLSSVPNESEGGHQGVSVAVGHVVGVAREMRVLRCVCAAAKKAYGKVQSAIYDASALKSAEDALGSFLTSHPPHTEVVDEGSRDDTDSDVRGALSSRLTRLHTLKMRTLQQLYLLTTHHESPREELKRSLCRVQCAIDQCAHLMKDDQGLNPDKKQAVSRTHSEAQTLQQKTQNKMSSLCDIVGALGDYFDEEDEIWSDPDPDSVTIRLKQRLADIRKQEECFRSLLPEIVSSESDPQMVHEELKRKYDDLCARRVTADIHSHIHEHDAKALHTYLTACEGAVLATEALSAVTSSLAASSPLDVEMARLDAAQWIDTPAISEMATLHETPDYRGFSAVPFSSAFPRRVLEVARSLWREVEQHGRGCTWIQQQSTPSPSPPVPPPPPAEATPEDTDGTEQQQPQQAADESVQQDEEGAAQPPQGPQAHEEGEIEGGGEEEPVHDEPAAEVEPPVHEPVDVGEMDMARVFEEMTRRLMLTAVDDTEATHDGNEMPFKSAWRLSCRAVMEQLCADTPDAATILNTLEDDTQADDTQQGVVDSITNRAAEARGKATLRAAVQHIIGDAATFQQGMSSIEKFVEDFYLLSLRFTPTAPIHPYLSATHSNADGIVGTPSGVSGENGGAVDMVKDPAVSLAKCAGMYAGVECVRECHGKDVADVPTRRRLRDMQSEYMCIMRVMEHHLTTTEIAFVTNTAKHNTGDAKTINTETICSIVEQLESIIEQLFAPDTHHLISALSADTAIAEHDGGWARVISAVAGGMAVEGEKGGGENNNNTGDTDVTLGKVITDETSIQSMADGLPSSRGTVADFSLWYMRTLAHSRGIDDSQVMAANDALAKHASATRIWVASHIRADVLGEILRRNANTETIRRAAMKRASLRWLDRFANTQIFEATRWSIAEYRCAAVDTQLTFIQPLSALTFNEIEQDELSRREQVLTDELESLTKKAGDLTDPNGHRQRAYRSEEEDGLREGVALWQSLKFPYDGCPVDVLAMQLRGWQPIDTRDRPLQQHMIGIPTAVMLTDNMRKMAEVCGGLSAVRWLKTALLPPAAQDTAP</sequence>
<proteinExistence type="predicted"/>
<feature type="compositionally biased region" description="Acidic residues" evidence="1">
    <location>
        <begin position="782"/>
        <end position="793"/>
    </location>
</feature>
<evidence type="ECO:0000256" key="1">
    <source>
        <dbReference type="SAM" id="MobiDB-lite"/>
    </source>
</evidence>
<keyword evidence="3" id="KW-1185">Reference proteome</keyword>
<dbReference type="Proteomes" id="UP000041254">
    <property type="component" value="Unassembled WGS sequence"/>
</dbReference>
<reference evidence="2 3" key="1">
    <citation type="submission" date="2014-11" db="EMBL/GenBank/DDBJ databases">
        <authorList>
            <person name="Zhu J."/>
            <person name="Qi W."/>
            <person name="Song R."/>
        </authorList>
    </citation>
    <scope>NUCLEOTIDE SEQUENCE [LARGE SCALE GENOMIC DNA]</scope>
</reference>
<feature type="region of interest" description="Disordered" evidence="1">
    <location>
        <begin position="721"/>
        <end position="811"/>
    </location>
</feature>
<organism evidence="2 3">
    <name type="scientific">Vitrella brassicaformis (strain CCMP3155)</name>
    <dbReference type="NCBI Taxonomy" id="1169540"/>
    <lineage>
        <taxon>Eukaryota</taxon>
        <taxon>Sar</taxon>
        <taxon>Alveolata</taxon>
        <taxon>Colpodellida</taxon>
        <taxon>Vitrellaceae</taxon>
        <taxon>Vitrella</taxon>
    </lineage>
</organism>
<evidence type="ECO:0000313" key="3">
    <source>
        <dbReference type="Proteomes" id="UP000041254"/>
    </source>
</evidence>
<accession>A0A0G4FFS8</accession>
<name>A0A0G4FFS8_VITBC</name>
<feature type="compositionally biased region" description="Pro residues" evidence="1">
    <location>
        <begin position="728"/>
        <end position="740"/>
    </location>
</feature>
<dbReference type="VEuPathDB" id="CryptoDB:Vbra_9135"/>
<protein>
    <submittedName>
        <fullName evidence="2">Uncharacterized protein</fullName>
    </submittedName>
</protein>
<gene>
    <name evidence="2" type="ORF">Vbra_9135</name>
</gene>